<comment type="caution">
    <text evidence="2">The sequence shown here is derived from an EMBL/GenBank/DDBJ whole genome shotgun (WGS) entry which is preliminary data.</text>
</comment>
<evidence type="ECO:0000313" key="2">
    <source>
        <dbReference type="EMBL" id="MDN5215485.1"/>
    </source>
</evidence>
<feature type="domain" description="Surface glycan-binding protein B xyloglucan binding" evidence="1">
    <location>
        <begin position="305"/>
        <end position="488"/>
    </location>
</feature>
<keyword evidence="3" id="KW-1185">Reference proteome</keyword>
<dbReference type="Gene3D" id="2.60.40.10">
    <property type="entry name" value="Immunoglobulins"/>
    <property type="match status" value="3"/>
</dbReference>
<organism evidence="2 3">
    <name type="scientific">Agaribacillus aureus</name>
    <dbReference type="NCBI Taxonomy" id="3051825"/>
    <lineage>
        <taxon>Bacteria</taxon>
        <taxon>Pseudomonadati</taxon>
        <taxon>Bacteroidota</taxon>
        <taxon>Cytophagia</taxon>
        <taxon>Cytophagales</taxon>
        <taxon>Splendidivirgaceae</taxon>
        <taxon>Agaribacillus</taxon>
    </lineage>
</organism>
<protein>
    <submittedName>
        <fullName evidence="2">Glycan-binding surface protein</fullName>
    </submittedName>
</protein>
<accession>A0ABT8LCH6</accession>
<dbReference type="EMBL" id="JAUJEB010000006">
    <property type="protein sequence ID" value="MDN5215485.1"/>
    <property type="molecule type" value="Genomic_DNA"/>
</dbReference>
<sequence>MRIYDIKLFRTLLFTTLIVGSGIYLLSCSEDDDGMASALPVITQVSITDPTVDSTFSKSFRGQLIVVEGMNFVGVSQVRMNGIAVSYNSNYITPTSIIVSIPSDLPFQGEDPSLPNTIEVVNNVGAGSYDFIFLAPEPGVSLFKFAPPLTAGETMEILGQNFYNVEKVVFSSGGTTLAEVTNFEVNDDFDVLSFTIPNGINLDGEITVIAESGEVTDDYLLNPIPQFLSLSDDIQPPGAPVTIEGKFFEFVEKVVFPGGIEVPAKDITFNDLNTQMELIVPNGVTGFGKVELHTAFDIIESPINFNDFSGVLINWDGLGWDWGKGSVETADGSEAPFVGTGNYLHMNMAVQGSDEGWLDPLTLAVNFSPWPTINDVTDETPIGEMALAFNFYTKEPFDRGYWKLQLGQGGSHGGSLQFKPYDTEPVEAFRWTTFTVPLTDIITNAGIQTYGDLKGIDPTAVPFFIQFGNDSPDPLDVNMYWDNIRLVKLP</sequence>
<dbReference type="InterPro" id="IPR013783">
    <property type="entry name" value="Ig-like_fold"/>
</dbReference>
<name>A0ABT8LCH6_9BACT</name>
<dbReference type="Pfam" id="PF18329">
    <property type="entry name" value="SGBP_B_XBD"/>
    <property type="match status" value="1"/>
</dbReference>
<reference evidence="2" key="1">
    <citation type="submission" date="2023-06" db="EMBL/GenBank/DDBJ databases">
        <title>Genomic of Agaribacillus aureum.</title>
        <authorList>
            <person name="Wang G."/>
        </authorList>
    </citation>
    <scope>NUCLEOTIDE SEQUENCE</scope>
    <source>
        <strain evidence="2">BMA12</strain>
    </source>
</reference>
<proteinExistence type="predicted"/>
<gene>
    <name evidence="2" type="ORF">QQ020_25625</name>
</gene>
<evidence type="ECO:0000313" key="3">
    <source>
        <dbReference type="Proteomes" id="UP001172083"/>
    </source>
</evidence>
<dbReference type="InterPro" id="IPR040475">
    <property type="entry name" value="SGBP_B_XBD"/>
</dbReference>
<dbReference type="RefSeq" id="WP_346760815.1">
    <property type="nucleotide sequence ID" value="NZ_JAUJEB010000006.1"/>
</dbReference>
<evidence type="ECO:0000259" key="1">
    <source>
        <dbReference type="Pfam" id="PF18329"/>
    </source>
</evidence>
<dbReference type="Proteomes" id="UP001172083">
    <property type="component" value="Unassembled WGS sequence"/>
</dbReference>